<keyword evidence="8 11" id="KW-0406">Ion transport</keyword>
<feature type="transmembrane region" description="Helical" evidence="11">
    <location>
        <begin position="198"/>
        <end position="220"/>
    </location>
</feature>
<dbReference type="GO" id="GO:0045259">
    <property type="term" value="C:proton-transporting ATP synthase complex"/>
    <property type="evidence" value="ECO:0007669"/>
    <property type="project" value="UniProtKB-KW"/>
</dbReference>
<gene>
    <name evidence="11" type="primary">atpB</name>
    <name evidence="14" type="ORF">G3N55_01930</name>
</gene>
<dbReference type="NCBIfam" id="TIGR03306">
    <property type="entry name" value="altF1_A"/>
    <property type="match status" value="1"/>
</dbReference>
<reference evidence="14 15" key="1">
    <citation type="submission" date="2020-02" db="EMBL/GenBank/DDBJ databases">
        <title>Comparative genomics of sulfur disproportionating microorganisms.</title>
        <authorList>
            <person name="Ward L.M."/>
            <person name="Bertran E."/>
            <person name="Johnston D.T."/>
        </authorList>
    </citation>
    <scope>NUCLEOTIDE SEQUENCE [LARGE SCALE GENOMIC DNA]</scope>
    <source>
        <strain evidence="14 15">DSM 100025</strain>
    </source>
</reference>
<keyword evidence="9 11" id="KW-0472">Membrane</keyword>
<dbReference type="Gene3D" id="1.20.120.220">
    <property type="entry name" value="ATP synthase, F0 complex, subunit A"/>
    <property type="match status" value="1"/>
</dbReference>
<feature type="transmembrane region" description="Helical" evidence="11">
    <location>
        <begin position="146"/>
        <end position="169"/>
    </location>
</feature>
<evidence type="ECO:0000256" key="1">
    <source>
        <dbReference type="ARBA" id="ARBA00004141"/>
    </source>
</evidence>
<evidence type="ECO:0000256" key="3">
    <source>
        <dbReference type="ARBA" id="ARBA00022448"/>
    </source>
</evidence>
<dbReference type="GO" id="GO:0005886">
    <property type="term" value="C:plasma membrane"/>
    <property type="evidence" value="ECO:0007669"/>
    <property type="project" value="UniProtKB-SubCell"/>
</dbReference>
<feature type="transmembrane region" description="Helical" evidence="11">
    <location>
        <begin position="111"/>
        <end position="134"/>
    </location>
</feature>
<evidence type="ECO:0000256" key="11">
    <source>
        <dbReference type="HAMAP-Rule" id="MF_01393"/>
    </source>
</evidence>
<dbReference type="EMBL" id="JAAGRR010000011">
    <property type="protein sequence ID" value="NDY41611.1"/>
    <property type="molecule type" value="Genomic_DNA"/>
</dbReference>
<evidence type="ECO:0000256" key="10">
    <source>
        <dbReference type="ARBA" id="ARBA00023310"/>
    </source>
</evidence>
<evidence type="ECO:0000256" key="4">
    <source>
        <dbReference type="ARBA" id="ARBA00022547"/>
    </source>
</evidence>
<keyword evidence="5 11" id="KW-0812">Transmembrane</keyword>
<feature type="region of interest" description="Disordered" evidence="13">
    <location>
        <begin position="1"/>
        <end position="32"/>
    </location>
</feature>
<keyword evidence="10 11" id="KW-0066">ATP synthesis</keyword>
<evidence type="ECO:0000256" key="8">
    <source>
        <dbReference type="ARBA" id="ARBA00023065"/>
    </source>
</evidence>
<keyword evidence="6 11" id="KW-0375">Hydrogen ion transport</keyword>
<dbReference type="InterPro" id="IPR000568">
    <property type="entry name" value="ATP_synth_F0_asu"/>
</dbReference>
<name>A0A6N9TK19_DISTH</name>
<evidence type="ECO:0000313" key="15">
    <source>
        <dbReference type="Proteomes" id="UP000469346"/>
    </source>
</evidence>
<evidence type="ECO:0000256" key="7">
    <source>
        <dbReference type="ARBA" id="ARBA00022989"/>
    </source>
</evidence>
<sequence>MGPARRLPGGLRGGEDRHGPAPRPRAGKGGRTAVQMNPDQVVLWYLHGVPVNATVFFTWVVMVFLVVGSWLVTRRLSHGPEMGRWQNLLEVVVTGMRDQIRQVTRQDPGDYLPFVGTLFLFIAVSNLLAVVPGFHPPTGSLSTTAALAMAVFVAVPVFGVARQGLWAYLAQYLKPTPFMLPFNVIGELSRTLALAVRLYGNIMSGVVIGAILLGVAPFFFPVLMQLLGLLTGLIQAYIFAVLAMVYIASAATAHRRTVAKEGEAPAPRPSQGG</sequence>
<comment type="subcellular location">
    <subcellularLocation>
        <location evidence="11 12">Cell membrane</location>
        <topology evidence="11 12">Multi-pass membrane protein</topology>
    </subcellularLocation>
    <subcellularLocation>
        <location evidence="1">Membrane</location>
        <topology evidence="1">Multi-pass membrane protein</topology>
    </subcellularLocation>
</comment>
<evidence type="ECO:0000256" key="5">
    <source>
        <dbReference type="ARBA" id="ARBA00022692"/>
    </source>
</evidence>
<comment type="function">
    <text evidence="11 12">Key component of the proton channel; it plays a direct role in the translocation of protons across the membrane.</text>
</comment>
<dbReference type="PROSITE" id="PS00449">
    <property type="entry name" value="ATPASE_A"/>
    <property type="match status" value="1"/>
</dbReference>
<dbReference type="Proteomes" id="UP000469346">
    <property type="component" value="Unassembled WGS sequence"/>
</dbReference>
<organism evidence="14 15">
    <name type="scientific">Dissulfurirhabdus thermomarina</name>
    <dbReference type="NCBI Taxonomy" id="1765737"/>
    <lineage>
        <taxon>Bacteria</taxon>
        <taxon>Deltaproteobacteria</taxon>
        <taxon>Dissulfurirhabdaceae</taxon>
        <taxon>Dissulfurirhabdus</taxon>
    </lineage>
</organism>
<keyword evidence="3 11" id="KW-0813">Transport</keyword>
<comment type="similarity">
    <text evidence="2 11 12">Belongs to the ATPase A chain family.</text>
</comment>
<dbReference type="GO" id="GO:0042777">
    <property type="term" value="P:proton motive force-driven plasma membrane ATP synthesis"/>
    <property type="evidence" value="ECO:0007669"/>
    <property type="project" value="TreeGrafter"/>
</dbReference>
<feature type="transmembrane region" description="Helical" evidence="11">
    <location>
        <begin position="53"/>
        <end position="72"/>
    </location>
</feature>
<keyword evidence="4 11" id="KW-0138">CF(0)</keyword>
<feature type="transmembrane region" description="Helical" evidence="11">
    <location>
        <begin position="226"/>
        <end position="247"/>
    </location>
</feature>
<evidence type="ECO:0000313" key="14">
    <source>
        <dbReference type="EMBL" id="NDY41611.1"/>
    </source>
</evidence>
<keyword evidence="11" id="KW-1003">Cell membrane</keyword>
<dbReference type="SUPFAM" id="SSF81336">
    <property type="entry name" value="F1F0 ATP synthase subunit A"/>
    <property type="match status" value="1"/>
</dbReference>
<evidence type="ECO:0000256" key="6">
    <source>
        <dbReference type="ARBA" id="ARBA00022781"/>
    </source>
</evidence>
<dbReference type="NCBIfam" id="NF004481">
    <property type="entry name" value="PRK05815.2-3"/>
    <property type="match status" value="1"/>
</dbReference>
<keyword evidence="7 11" id="KW-1133">Transmembrane helix</keyword>
<proteinExistence type="inferred from homology"/>
<dbReference type="HAMAP" id="MF_01393">
    <property type="entry name" value="ATP_synth_a_bact"/>
    <property type="match status" value="1"/>
</dbReference>
<accession>A0A6N9TK19</accession>
<dbReference type="GO" id="GO:0046933">
    <property type="term" value="F:proton-transporting ATP synthase activity, rotational mechanism"/>
    <property type="evidence" value="ECO:0007669"/>
    <property type="project" value="UniProtKB-UniRule"/>
</dbReference>
<dbReference type="CDD" id="cd00310">
    <property type="entry name" value="ATP-synt_Fo_a_6"/>
    <property type="match status" value="1"/>
</dbReference>
<dbReference type="InterPro" id="IPR035908">
    <property type="entry name" value="F0_ATP_A_sf"/>
</dbReference>
<dbReference type="PANTHER" id="PTHR42823:SF3">
    <property type="entry name" value="ATP SYNTHASE SUBUNIT A, CHLOROPLASTIC"/>
    <property type="match status" value="1"/>
</dbReference>
<keyword evidence="15" id="KW-1185">Reference proteome</keyword>
<dbReference type="InterPro" id="IPR045082">
    <property type="entry name" value="ATP_syn_F0_a_bact/chloroplast"/>
</dbReference>
<protein>
    <recommendedName>
        <fullName evidence="11 12">ATP synthase subunit a</fullName>
    </recommendedName>
    <alternativeName>
        <fullName evidence="11">ATP synthase F0 sector subunit a</fullName>
    </alternativeName>
    <alternativeName>
        <fullName evidence="11">F-ATPase subunit 6</fullName>
    </alternativeName>
</protein>
<dbReference type="PANTHER" id="PTHR42823">
    <property type="entry name" value="ATP SYNTHASE SUBUNIT A, CHLOROPLASTIC"/>
    <property type="match status" value="1"/>
</dbReference>
<evidence type="ECO:0000256" key="12">
    <source>
        <dbReference type="RuleBase" id="RU000483"/>
    </source>
</evidence>
<dbReference type="PRINTS" id="PR00123">
    <property type="entry name" value="ATPASEA"/>
</dbReference>
<dbReference type="InterPro" id="IPR023011">
    <property type="entry name" value="ATP_synth_F0_asu_AS"/>
</dbReference>
<dbReference type="AlphaFoldDB" id="A0A6N9TK19"/>
<comment type="caution">
    <text evidence="14">The sequence shown here is derived from an EMBL/GenBank/DDBJ whole genome shotgun (WGS) entry which is preliminary data.</text>
</comment>
<evidence type="ECO:0000256" key="2">
    <source>
        <dbReference type="ARBA" id="ARBA00006810"/>
    </source>
</evidence>
<evidence type="ECO:0000256" key="13">
    <source>
        <dbReference type="SAM" id="MobiDB-lite"/>
    </source>
</evidence>
<dbReference type="Pfam" id="PF00119">
    <property type="entry name" value="ATP-synt_A"/>
    <property type="match status" value="1"/>
</dbReference>
<evidence type="ECO:0000256" key="9">
    <source>
        <dbReference type="ARBA" id="ARBA00023136"/>
    </source>
</evidence>
<dbReference type="InterPro" id="IPR017692">
    <property type="entry name" value="Alt_ATP_synth_F0_Asu"/>
</dbReference>
<dbReference type="NCBIfam" id="TIGR01131">
    <property type="entry name" value="ATP_synt_6_or_A"/>
    <property type="match status" value="1"/>
</dbReference>